<keyword evidence="2 11" id="KW-0575">Peroxidase</keyword>
<dbReference type="KEGG" id="clw:CLAC_10930"/>
<keyword evidence="5" id="KW-0732">Signal</keyword>
<evidence type="ECO:0000256" key="2">
    <source>
        <dbReference type="ARBA" id="ARBA00022559"/>
    </source>
</evidence>
<dbReference type="AlphaFoldDB" id="A0A0K2H223"/>
<evidence type="ECO:0000256" key="1">
    <source>
        <dbReference type="ARBA" id="ARBA00001970"/>
    </source>
</evidence>
<dbReference type="EMBL" id="CP006841">
    <property type="protein sequence ID" value="ALA68100.1"/>
    <property type="molecule type" value="Genomic_DNA"/>
</dbReference>
<dbReference type="Proteomes" id="UP000058446">
    <property type="component" value="Chromosome"/>
</dbReference>
<feature type="domain" description="Dyp-type peroxidase N-terminal" evidence="9">
    <location>
        <begin position="21"/>
        <end position="163"/>
    </location>
</feature>
<organism evidence="11 12">
    <name type="scientific">Corynebacterium lactis RW2-5</name>
    <dbReference type="NCBI Taxonomy" id="1408189"/>
    <lineage>
        <taxon>Bacteria</taxon>
        <taxon>Bacillati</taxon>
        <taxon>Actinomycetota</taxon>
        <taxon>Actinomycetes</taxon>
        <taxon>Mycobacteriales</taxon>
        <taxon>Corynebacteriaceae</taxon>
        <taxon>Corynebacterium</taxon>
    </lineage>
</organism>
<evidence type="ECO:0000256" key="4">
    <source>
        <dbReference type="ARBA" id="ARBA00022723"/>
    </source>
</evidence>
<dbReference type="STRING" id="1408189.CLAC_10930"/>
<proteinExistence type="inferred from homology"/>
<keyword evidence="3" id="KW-0349">Heme</keyword>
<reference evidence="11 12" key="1">
    <citation type="submission" date="2013-10" db="EMBL/GenBank/DDBJ databases">
        <title>Complete genome sequence of Corynebacterium lactis DSM 45799(T), isolated from raw cow milk.</title>
        <authorList>
            <person name="Ruckert C."/>
            <person name="Albersmeier A."/>
            <person name="Lipski A."/>
            <person name="Kalinowski J."/>
        </authorList>
    </citation>
    <scope>NUCLEOTIDE SEQUENCE [LARGE SCALE GENOMIC DNA]</scope>
    <source>
        <strain evidence="11 12">RW2-5</strain>
    </source>
</reference>
<evidence type="ECO:0000256" key="7">
    <source>
        <dbReference type="ARBA" id="ARBA00023004"/>
    </source>
</evidence>
<feature type="domain" description="Dyp-type peroxidase C-terminal" evidence="10">
    <location>
        <begin position="175"/>
        <end position="357"/>
    </location>
</feature>
<keyword evidence="7" id="KW-0408">Iron</keyword>
<evidence type="ECO:0000259" key="10">
    <source>
        <dbReference type="Pfam" id="PF20628"/>
    </source>
</evidence>
<dbReference type="RefSeq" id="WP_053412908.1">
    <property type="nucleotide sequence ID" value="NZ_CP006841.1"/>
</dbReference>
<name>A0A0K2H223_9CORY</name>
<accession>A0A0K2H223</accession>
<dbReference type="GO" id="GO:0046872">
    <property type="term" value="F:metal ion binding"/>
    <property type="evidence" value="ECO:0007669"/>
    <property type="project" value="UniProtKB-KW"/>
</dbReference>
<dbReference type="InterPro" id="IPR006314">
    <property type="entry name" value="Dyp_peroxidase"/>
</dbReference>
<evidence type="ECO:0000256" key="5">
    <source>
        <dbReference type="ARBA" id="ARBA00022729"/>
    </source>
</evidence>
<keyword evidence="6" id="KW-0560">Oxidoreductase</keyword>
<comment type="cofactor">
    <cofactor evidence="1">
        <name>heme b</name>
        <dbReference type="ChEBI" id="CHEBI:60344"/>
    </cofactor>
</comment>
<dbReference type="SUPFAM" id="SSF54909">
    <property type="entry name" value="Dimeric alpha+beta barrel"/>
    <property type="match status" value="1"/>
</dbReference>
<dbReference type="InterPro" id="IPR048327">
    <property type="entry name" value="Dyp_perox_N"/>
</dbReference>
<protein>
    <submittedName>
        <fullName evidence="11">Peroxidase</fullName>
    </submittedName>
</protein>
<dbReference type="NCBIfam" id="TIGR01413">
    <property type="entry name" value="Dyp_perox_fam"/>
    <property type="match status" value="1"/>
</dbReference>
<comment type="similarity">
    <text evidence="8">Belongs to the DyP-type peroxidase family.</text>
</comment>
<dbReference type="InterPro" id="IPR011008">
    <property type="entry name" value="Dimeric_a/b-barrel"/>
</dbReference>
<dbReference type="GO" id="GO:0005829">
    <property type="term" value="C:cytosol"/>
    <property type="evidence" value="ECO:0007669"/>
    <property type="project" value="TreeGrafter"/>
</dbReference>
<dbReference type="PANTHER" id="PTHR30521:SF4">
    <property type="entry name" value="DEFERROCHELATASE"/>
    <property type="match status" value="1"/>
</dbReference>
<evidence type="ECO:0000313" key="12">
    <source>
        <dbReference type="Proteomes" id="UP000058446"/>
    </source>
</evidence>
<evidence type="ECO:0000256" key="8">
    <source>
        <dbReference type="ARBA" id="ARBA00025737"/>
    </source>
</evidence>
<dbReference type="PANTHER" id="PTHR30521">
    <property type="entry name" value="DEFERROCHELATASE/PEROXIDASE"/>
    <property type="match status" value="1"/>
</dbReference>
<dbReference type="GO" id="GO:0020037">
    <property type="term" value="F:heme binding"/>
    <property type="evidence" value="ECO:0007669"/>
    <property type="project" value="InterPro"/>
</dbReference>
<sequence>MTESTQTPLKNAIQPFDGDVQSGIEQPGPAHLHLIALDFNEDISPEGIAELFRRLTDVSRRLTQGEEIPDFLERAMVEVIANLTITAGFGERVFDLLGKSDRKPAGLHDIPSFKLDRLRPEWGQSDFVLQICCDDAVTTATVARLLTKTAKPWAHVKWFQKGFGRAFGSVPVGSTPRNPMGQIDGTVNPKDPEEWDEQVWIDSQDAALKNSSIMVVRRIALNLDAWEELTLEEREMVIGRRIDNGAPLSGGDSEFDEEDMDAKDAEGNYLIHRQSHLALSREQDGQPEDALRRRAYSYEDQPAGNPDDPNNTGLVWIAFQKNPDNQFTKIQSRLDKEDMLNEWSRHIGSAVYWIAPGTTPDSYWGQELIEN</sequence>
<evidence type="ECO:0000256" key="6">
    <source>
        <dbReference type="ARBA" id="ARBA00023002"/>
    </source>
</evidence>
<dbReference type="PATRIC" id="fig|1408189.4.peg.2200"/>
<evidence type="ECO:0000313" key="11">
    <source>
        <dbReference type="EMBL" id="ALA68100.1"/>
    </source>
</evidence>
<dbReference type="OrthoDB" id="9781066at2"/>
<dbReference type="InterPro" id="IPR048328">
    <property type="entry name" value="Dyp_perox_C"/>
</dbReference>
<keyword evidence="12" id="KW-1185">Reference proteome</keyword>
<dbReference type="Pfam" id="PF20628">
    <property type="entry name" value="Dyp_perox_C"/>
    <property type="match status" value="1"/>
</dbReference>
<dbReference type="PROSITE" id="PS51404">
    <property type="entry name" value="DYP_PEROXIDASE"/>
    <property type="match status" value="1"/>
</dbReference>
<dbReference type="Pfam" id="PF04261">
    <property type="entry name" value="Dyp_perox_N"/>
    <property type="match status" value="1"/>
</dbReference>
<evidence type="ECO:0000259" key="9">
    <source>
        <dbReference type="Pfam" id="PF04261"/>
    </source>
</evidence>
<evidence type="ECO:0000256" key="3">
    <source>
        <dbReference type="ARBA" id="ARBA00022617"/>
    </source>
</evidence>
<keyword evidence="4" id="KW-0479">Metal-binding</keyword>
<dbReference type="GO" id="GO:0004601">
    <property type="term" value="F:peroxidase activity"/>
    <property type="evidence" value="ECO:0007669"/>
    <property type="project" value="UniProtKB-KW"/>
</dbReference>
<gene>
    <name evidence="11" type="ORF">CLAC_10930</name>
</gene>